<accession>A0ABR3ZSD0</accession>
<evidence type="ECO:0000256" key="1">
    <source>
        <dbReference type="ARBA" id="ARBA00004173"/>
    </source>
</evidence>
<comment type="caution">
    <text evidence="6">The sequence shown here is derived from an EMBL/GenBank/DDBJ whole genome shotgun (WGS) entry which is preliminary data.</text>
</comment>
<evidence type="ECO:0000313" key="7">
    <source>
        <dbReference type="Proteomes" id="UP001583186"/>
    </source>
</evidence>
<dbReference type="Pfam" id="PF09597">
    <property type="entry name" value="SAM_Ribosomal_mS41"/>
    <property type="match status" value="1"/>
</dbReference>
<evidence type="ECO:0000256" key="2">
    <source>
        <dbReference type="ARBA" id="ARBA00010492"/>
    </source>
</evidence>
<feature type="domain" description="Small ribosomal subunit protein mS41 SAM" evidence="5">
    <location>
        <begin position="95"/>
        <end position="151"/>
    </location>
</feature>
<dbReference type="EMBL" id="JAWCUI010000004">
    <property type="protein sequence ID" value="KAL1902713.1"/>
    <property type="molecule type" value="Genomic_DNA"/>
</dbReference>
<organism evidence="6 7">
    <name type="scientific">Sporothrix stenoceras</name>
    <dbReference type="NCBI Taxonomy" id="5173"/>
    <lineage>
        <taxon>Eukaryota</taxon>
        <taxon>Fungi</taxon>
        <taxon>Dikarya</taxon>
        <taxon>Ascomycota</taxon>
        <taxon>Pezizomycotina</taxon>
        <taxon>Sordariomycetes</taxon>
        <taxon>Sordariomycetidae</taxon>
        <taxon>Ophiostomatales</taxon>
        <taxon>Ophiostomataceae</taxon>
        <taxon>Sporothrix</taxon>
    </lineage>
</organism>
<dbReference type="InterPro" id="IPR039603">
    <property type="entry name" value="Ribosomal_mS41"/>
</dbReference>
<gene>
    <name evidence="6" type="primary">FYV4</name>
    <name evidence="6" type="ORF">Sste5346_001156</name>
</gene>
<dbReference type="PANTHER" id="PTHR28235">
    <property type="entry name" value="PROTEIN FYV4, MITOCHONDRIAL"/>
    <property type="match status" value="1"/>
</dbReference>
<dbReference type="PANTHER" id="PTHR28235:SF1">
    <property type="entry name" value="SMALL RIBOSOMAL SUBUNIT PROTEIN MS41"/>
    <property type="match status" value="1"/>
</dbReference>
<reference evidence="6 7" key="1">
    <citation type="journal article" date="2024" name="IMA Fungus">
        <title>IMA Genome - F19 : A genome assembly and annotation guide to empower mycologists, including annotated draft genome sequences of Ceratocystis pirilliformis, Diaporthe australafricana, Fusarium ophioides, Paecilomyces lecythidis, and Sporothrix stenoceras.</title>
        <authorList>
            <person name="Aylward J."/>
            <person name="Wilson A.M."/>
            <person name="Visagie C.M."/>
            <person name="Spraker J."/>
            <person name="Barnes I."/>
            <person name="Buitendag C."/>
            <person name="Ceriani C."/>
            <person name="Del Mar Angel L."/>
            <person name="du Plessis D."/>
            <person name="Fuchs T."/>
            <person name="Gasser K."/>
            <person name="Kramer D."/>
            <person name="Li W."/>
            <person name="Munsamy K."/>
            <person name="Piso A."/>
            <person name="Price J.L."/>
            <person name="Sonnekus B."/>
            <person name="Thomas C."/>
            <person name="van der Nest A."/>
            <person name="van Dijk A."/>
            <person name="van Heerden A."/>
            <person name="van Vuuren N."/>
            <person name="Yilmaz N."/>
            <person name="Duong T.A."/>
            <person name="van der Merwe N.A."/>
            <person name="Wingfield M.J."/>
            <person name="Wingfield B.D."/>
        </authorList>
    </citation>
    <scope>NUCLEOTIDE SEQUENCE [LARGE SCALE GENOMIC DNA]</scope>
    <source>
        <strain evidence="6 7">CMW 5346</strain>
    </source>
</reference>
<name>A0ABR3ZSD0_9PEZI</name>
<comment type="subcellular location">
    <subcellularLocation>
        <location evidence="1">Mitochondrion</location>
    </subcellularLocation>
</comment>
<dbReference type="SUPFAM" id="SSF47769">
    <property type="entry name" value="SAM/Pointed domain"/>
    <property type="match status" value="1"/>
</dbReference>
<comment type="similarity">
    <text evidence="2">Belongs to the mitochondrion-specific ribosomal protein mS41 family.</text>
</comment>
<keyword evidence="7" id="KW-1185">Reference proteome</keyword>
<dbReference type="InterPro" id="IPR019083">
    <property type="entry name" value="SAM_Ribosomal_mS41"/>
</dbReference>
<dbReference type="Proteomes" id="UP001583186">
    <property type="component" value="Unassembled WGS sequence"/>
</dbReference>
<proteinExistence type="inferred from homology"/>
<evidence type="ECO:0000256" key="4">
    <source>
        <dbReference type="ARBA" id="ARBA00035129"/>
    </source>
</evidence>
<dbReference type="CDD" id="cd09487">
    <property type="entry name" value="SAM_superfamily"/>
    <property type="match status" value="1"/>
</dbReference>
<evidence type="ECO:0000259" key="5">
    <source>
        <dbReference type="SMART" id="SM01238"/>
    </source>
</evidence>
<sequence length="319" mass="35215">MNSLRRLQPAPLGRVLAAAPSSLWAAFAVGTTKAARTATPTYYQPRQLAQPFSSTSSLLSTGFSFDTNNQHPPVFVHSVYKPKTVPDPIPLVPDVKTFLTIIGRNMKQHAPKFPSWEALFTLSSKQLRRLGVENTSDRRYLLRWLQRFREGRFGPGGDFAFVRNGVAELRVVKIADPEDPIKVHKFVINIPAPETPAAAEGEEVAEGAEGAEGEAQAEAAAESATAAEAEHFDENNFDLTSPHVRVRGYKPVGARFIKGPYALPRRVGSHVTVVEGMWEDKLGRKIDGGERRQAEVRFRRRVAERRAAREALMHASGIA</sequence>
<dbReference type="SMART" id="SM01238">
    <property type="entry name" value="IGR"/>
    <property type="match status" value="1"/>
</dbReference>
<dbReference type="InterPro" id="IPR013761">
    <property type="entry name" value="SAM/pointed_sf"/>
</dbReference>
<evidence type="ECO:0000256" key="3">
    <source>
        <dbReference type="ARBA" id="ARBA00023128"/>
    </source>
</evidence>
<evidence type="ECO:0000313" key="6">
    <source>
        <dbReference type="EMBL" id="KAL1902713.1"/>
    </source>
</evidence>
<keyword evidence="3" id="KW-0496">Mitochondrion</keyword>
<protein>
    <recommendedName>
        <fullName evidence="4">Small ribosomal subunit protein mS41</fullName>
    </recommendedName>
</protein>